<comment type="subcellular location">
    <subcellularLocation>
        <location evidence="1">Cell membrane</location>
        <topology evidence="1">Multi-pass membrane protein</topology>
    </subcellularLocation>
</comment>
<feature type="transmembrane region" description="Helical" evidence="6">
    <location>
        <begin position="275"/>
        <end position="296"/>
    </location>
</feature>
<evidence type="ECO:0000256" key="6">
    <source>
        <dbReference type="SAM" id="Phobius"/>
    </source>
</evidence>
<organism evidence="8 9">
    <name type="scientific">Streptomyces fructofermentans</name>
    <dbReference type="NCBI Taxonomy" id="152141"/>
    <lineage>
        <taxon>Bacteria</taxon>
        <taxon>Bacillati</taxon>
        <taxon>Actinomycetota</taxon>
        <taxon>Actinomycetes</taxon>
        <taxon>Kitasatosporales</taxon>
        <taxon>Streptomycetaceae</taxon>
        <taxon>Streptomyces</taxon>
    </lineage>
</organism>
<dbReference type="InterPro" id="IPR011701">
    <property type="entry name" value="MFS"/>
</dbReference>
<dbReference type="Proteomes" id="UP000645555">
    <property type="component" value="Unassembled WGS sequence"/>
</dbReference>
<name>A0A918NA72_9ACTN</name>
<feature type="transmembrane region" description="Helical" evidence="6">
    <location>
        <begin position="428"/>
        <end position="446"/>
    </location>
</feature>
<dbReference type="InterPro" id="IPR020846">
    <property type="entry name" value="MFS_dom"/>
</dbReference>
<evidence type="ECO:0000256" key="5">
    <source>
        <dbReference type="SAM" id="MobiDB-lite"/>
    </source>
</evidence>
<feature type="domain" description="Major facilitator superfamily (MFS) profile" evidence="7">
    <location>
        <begin position="272"/>
        <end position="480"/>
    </location>
</feature>
<feature type="transmembrane region" description="Helical" evidence="6">
    <location>
        <begin position="200"/>
        <end position="233"/>
    </location>
</feature>
<dbReference type="PANTHER" id="PTHR23514:SF13">
    <property type="entry name" value="INNER MEMBRANE PROTEIN YBJJ"/>
    <property type="match status" value="1"/>
</dbReference>
<evidence type="ECO:0000256" key="2">
    <source>
        <dbReference type="ARBA" id="ARBA00022692"/>
    </source>
</evidence>
<feature type="transmembrane region" description="Helical" evidence="6">
    <location>
        <begin position="365"/>
        <end position="386"/>
    </location>
</feature>
<feature type="transmembrane region" description="Helical" evidence="6">
    <location>
        <begin position="67"/>
        <end position="86"/>
    </location>
</feature>
<feature type="transmembrane region" description="Helical" evidence="6">
    <location>
        <begin position="341"/>
        <end position="359"/>
    </location>
</feature>
<protein>
    <submittedName>
        <fullName evidence="8">MFS transporter</fullName>
    </submittedName>
</protein>
<dbReference type="Pfam" id="PF07690">
    <property type="entry name" value="MFS_1"/>
    <property type="match status" value="2"/>
</dbReference>
<feature type="transmembrane region" description="Helical" evidence="6">
    <location>
        <begin position="308"/>
        <end position="329"/>
    </location>
</feature>
<comment type="caution">
    <text evidence="8">The sequence shown here is derived from an EMBL/GenBank/DDBJ whole genome shotgun (WGS) entry which is preliminary data.</text>
</comment>
<evidence type="ECO:0000256" key="4">
    <source>
        <dbReference type="ARBA" id="ARBA00023136"/>
    </source>
</evidence>
<dbReference type="SUPFAM" id="SSF103473">
    <property type="entry name" value="MFS general substrate transporter"/>
    <property type="match status" value="1"/>
</dbReference>
<reference evidence="8" key="2">
    <citation type="submission" date="2020-09" db="EMBL/GenBank/DDBJ databases">
        <authorList>
            <person name="Sun Q."/>
            <person name="Ohkuma M."/>
        </authorList>
    </citation>
    <scope>NUCLEOTIDE SEQUENCE</scope>
    <source>
        <strain evidence="8">JCM 4956</strain>
    </source>
</reference>
<feature type="region of interest" description="Disordered" evidence="5">
    <location>
        <begin position="446"/>
        <end position="480"/>
    </location>
</feature>
<keyword evidence="2 6" id="KW-0812">Transmembrane</keyword>
<gene>
    <name evidence="8" type="ORF">GCM10010515_26950</name>
</gene>
<dbReference type="Gene3D" id="1.20.1250.20">
    <property type="entry name" value="MFS general substrate transporter like domains"/>
    <property type="match status" value="1"/>
</dbReference>
<dbReference type="PROSITE" id="PS50850">
    <property type="entry name" value="MFS"/>
    <property type="match status" value="1"/>
</dbReference>
<evidence type="ECO:0000259" key="7">
    <source>
        <dbReference type="PROSITE" id="PS50850"/>
    </source>
</evidence>
<feature type="transmembrane region" description="Helical" evidence="6">
    <location>
        <begin position="133"/>
        <end position="154"/>
    </location>
</feature>
<reference evidence="8" key="1">
    <citation type="journal article" date="2014" name="Int. J. Syst. Evol. Microbiol.">
        <title>Complete genome sequence of Corynebacterium casei LMG S-19264T (=DSM 44701T), isolated from a smear-ripened cheese.</title>
        <authorList>
            <consortium name="US DOE Joint Genome Institute (JGI-PGF)"/>
            <person name="Walter F."/>
            <person name="Albersmeier A."/>
            <person name="Kalinowski J."/>
            <person name="Ruckert C."/>
        </authorList>
    </citation>
    <scope>NUCLEOTIDE SEQUENCE</scope>
    <source>
        <strain evidence="8">JCM 4956</strain>
    </source>
</reference>
<evidence type="ECO:0000256" key="1">
    <source>
        <dbReference type="ARBA" id="ARBA00004651"/>
    </source>
</evidence>
<evidence type="ECO:0000313" key="9">
    <source>
        <dbReference type="Proteomes" id="UP000645555"/>
    </source>
</evidence>
<sequence length="480" mass="47545">MRRAGCPRDGPLPPAFGYAAVLGPTRHRAAGAGLNSRRRYGRSRGERAAGVVRKGPGRERARDLADWRRALVVAFFATGLGMATWVSRTPAIRDAIGASTGEMGLVIAGLSVGSVVGIAAGGRFVVRRGARFVVVLGMAAIVLGLLVAALGVVVGEGVLVAAGLACFGYGMGSGEIGLNVGGVELEIAVGRSVVPGLHGWYSLGVFAGGLAGLGANSAGVPVFAHLAAVALLAATGSRWLVARLPPLTVPAPADEPAPGVAGTDGGGRAWLDGRLLGLGVIILGMALAEGSANDWLPLIVVDGFGRSAALGSVVYALFGLSMAVGRLSGGAAIDRFGRAPVIRAGALTAAAGIGLVAVAPDLVWGVAGTLLWGLGASLGFPVVLSAAGDDPVHAARRATAVASAGYAAFLAGPPVLGFLAEEVGLRDAILVVLAAVLATVPCSGAVRPPGRPASRHAPPPAGPGAVPEAGPPPTADGRRP</sequence>
<keyword evidence="9" id="KW-1185">Reference proteome</keyword>
<dbReference type="GO" id="GO:0022857">
    <property type="term" value="F:transmembrane transporter activity"/>
    <property type="evidence" value="ECO:0007669"/>
    <property type="project" value="InterPro"/>
</dbReference>
<evidence type="ECO:0000313" key="8">
    <source>
        <dbReference type="EMBL" id="GGX57863.1"/>
    </source>
</evidence>
<feature type="transmembrane region" description="Helical" evidence="6">
    <location>
        <begin position="106"/>
        <end position="126"/>
    </location>
</feature>
<dbReference type="CDD" id="cd17393">
    <property type="entry name" value="MFS_MosC_like"/>
    <property type="match status" value="1"/>
</dbReference>
<keyword evidence="3 6" id="KW-1133">Transmembrane helix</keyword>
<feature type="transmembrane region" description="Helical" evidence="6">
    <location>
        <begin position="398"/>
        <end position="416"/>
    </location>
</feature>
<dbReference type="GO" id="GO:0005886">
    <property type="term" value="C:plasma membrane"/>
    <property type="evidence" value="ECO:0007669"/>
    <property type="project" value="UniProtKB-SubCell"/>
</dbReference>
<dbReference type="EMBL" id="BMWD01000007">
    <property type="protein sequence ID" value="GGX57863.1"/>
    <property type="molecule type" value="Genomic_DNA"/>
</dbReference>
<dbReference type="InterPro" id="IPR036259">
    <property type="entry name" value="MFS_trans_sf"/>
</dbReference>
<evidence type="ECO:0000256" key="3">
    <source>
        <dbReference type="ARBA" id="ARBA00022989"/>
    </source>
</evidence>
<proteinExistence type="predicted"/>
<dbReference type="InterPro" id="IPR051788">
    <property type="entry name" value="MFS_Transporter"/>
</dbReference>
<dbReference type="PANTHER" id="PTHR23514">
    <property type="entry name" value="BYPASS OF STOP CODON PROTEIN 6"/>
    <property type="match status" value="1"/>
</dbReference>
<dbReference type="AlphaFoldDB" id="A0A918NA72"/>
<keyword evidence="4 6" id="KW-0472">Membrane</keyword>
<feature type="region of interest" description="Disordered" evidence="5">
    <location>
        <begin position="32"/>
        <end position="53"/>
    </location>
</feature>
<accession>A0A918NA72</accession>